<protein>
    <recommendedName>
        <fullName evidence="7">Nitroreductase domain-containing protein</fullName>
    </recommendedName>
</protein>
<evidence type="ECO:0000313" key="8">
    <source>
        <dbReference type="EMBL" id="KAK6540632.1"/>
    </source>
</evidence>
<dbReference type="InterPro" id="IPR000415">
    <property type="entry name" value="Nitroreductase-like"/>
</dbReference>
<comment type="subcellular location">
    <subcellularLocation>
        <location evidence="2">Cytoplasm</location>
    </subcellularLocation>
    <subcellularLocation>
        <location evidence="1">Nucleus</location>
    </subcellularLocation>
</comment>
<dbReference type="Proteomes" id="UP001365542">
    <property type="component" value="Unassembled WGS sequence"/>
</dbReference>
<evidence type="ECO:0000256" key="2">
    <source>
        <dbReference type="ARBA" id="ARBA00004496"/>
    </source>
</evidence>
<gene>
    <name evidence="8" type="ORF">TWF694_008026</name>
</gene>
<evidence type="ECO:0000313" key="9">
    <source>
        <dbReference type="Proteomes" id="UP001365542"/>
    </source>
</evidence>
<dbReference type="CDD" id="cd02140">
    <property type="entry name" value="Frm2-like"/>
    <property type="match status" value="1"/>
</dbReference>
<organism evidence="8 9">
    <name type="scientific">Orbilia ellipsospora</name>
    <dbReference type="NCBI Taxonomy" id="2528407"/>
    <lineage>
        <taxon>Eukaryota</taxon>
        <taxon>Fungi</taxon>
        <taxon>Dikarya</taxon>
        <taxon>Ascomycota</taxon>
        <taxon>Pezizomycotina</taxon>
        <taxon>Orbiliomycetes</taxon>
        <taxon>Orbiliales</taxon>
        <taxon>Orbiliaceae</taxon>
        <taxon>Orbilia</taxon>
    </lineage>
</organism>
<dbReference type="FunFam" id="3.40.109.10:FF:000001">
    <property type="entry name" value="Nitroreductase family"/>
    <property type="match status" value="1"/>
</dbReference>
<dbReference type="InterPro" id="IPR029479">
    <property type="entry name" value="Nitroreductase"/>
</dbReference>
<accession>A0AAV9XEW5</accession>
<evidence type="ECO:0000256" key="6">
    <source>
        <dbReference type="ARBA" id="ARBA00023242"/>
    </source>
</evidence>
<name>A0AAV9XEW5_9PEZI</name>
<dbReference type="AlphaFoldDB" id="A0AAV9XEW5"/>
<dbReference type="Pfam" id="PF00881">
    <property type="entry name" value="Nitroreductase"/>
    <property type="match status" value="1"/>
</dbReference>
<keyword evidence="5" id="KW-0560">Oxidoreductase</keyword>
<proteinExistence type="inferred from homology"/>
<keyword evidence="9" id="KW-1185">Reference proteome</keyword>
<dbReference type="PANTHER" id="PTHR43035">
    <property type="entry name" value="FATTY ACID REPRESSION MUTANT PROTEIN 2-RELATED"/>
    <property type="match status" value="1"/>
</dbReference>
<dbReference type="GO" id="GO:0034599">
    <property type="term" value="P:cellular response to oxidative stress"/>
    <property type="evidence" value="ECO:0007669"/>
    <property type="project" value="InterPro"/>
</dbReference>
<keyword evidence="6" id="KW-0539">Nucleus</keyword>
<dbReference type="GO" id="GO:0005634">
    <property type="term" value="C:nucleus"/>
    <property type="evidence" value="ECO:0007669"/>
    <property type="project" value="UniProtKB-SubCell"/>
</dbReference>
<keyword evidence="4" id="KW-0963">Cytoplasm</keyword>
<comment type="caution">
    <text evidence="8">The sequence shown here is derived from an EMBL/GenBank/DDBJ whole genome shotgun (WGS) entry which is preliminary data.</text>
</comment>
<feature type="domain" description="Nitroreductase" evidence="7">
    <location>
        <begin position="11"/>
        <end position="179"/>
    </location>
</feature>
<dbReference type="PANTHER" id="PTHR43035:SF1">
    <property type="entry name" value="FATTY ACID REPRESSION MUTANT PROTEIN 2-RELATED"/>
    <property type="match status" value="1"/>
</dbReference>
<dbReference type="InterPro" id="IPR033877">
    <property type="entry name" value="Frm2/Hbn1"/>
</dbReference>
<evidence type="ECO:0000256" key="3">
    <source>
        <dbReference type="ARBA" id="ARBA00007118"/>
    </source>
</evidence>
<dbReference type="GO" id="GO:0016491">
    <property type="term" value="F:oxidoreductase activity"/>
    <property type="evidence" value="ECO:0007669"/>
    <property type="project" value="UniProtKB-KW"/>
</dbReference>
<dbReference type="GO" id="GO:0005737">
    <property type="term" value="C:cytoplasm"/>
    <property type="evidence" value="ECO:0007669"/>
    <property type="project" value="UniProtKB-SubCell"/>
</dbReference>
<reference evidence="8 9" key="1">
    <citation type="submission" date="2019-10" db="EMBL/GenBank/DDBJ databases">
        <authorList>
            <person name="Palmer J.M."/>
        </authorList>
    </citation>
    <scope>NUCLEOTIDE SEQUENCE [LARGE SCALE GENOMIC DNA]</scope>
    <source>
        <strain evidence="8 9">TWF694</strain>
    </source>
</reference>
<evidence type="ECO:0000256" key="5">
    <source>
        <dbReference type="ARBA" id="ARBA00023002"/>
    </source>
</evidence>
<comment type="similarity">
    <text evidence="3">Belongs to the nitroreductase family.</text>
</comment>
<evidence type="ECO:0000259" key="7">
    <source>
        <dbReference type="Pfam" id="PF00881"/>
    </source>
</evidence>
<sequence>MADTKTFLQAVKDRHTYYDLKDESPISNDRIQEIVKTAIQSVPSTFNAQSARLVLLLNDHHKKLWDIALDGLLAILPEAQKEYTTNRITGFRKAYATILFFEDPAPTKELQAAFPAYAHNFPTWSEHTSAMHQFTLWTALEAEGFGANLQHYSPIIDDKVKEEWGVDKDYKLIAQLVFGAPNSGPQTRQQIVTHKPEEQFRVFE</sequence>
<evidence type="ECO:0000256" key="1">
    <source>
        <dbReference type="ARBA" id="ARBA00004123"/>
    </source>
</evidence>
<dbReference type="SUPFAM" id="SSF55469">
    <property type="entry name" value="FMN-dependent nitroreductase-like"/>
    <property type="match status" value="1"/>
</dbReference>
<dbReference type="EMBL" id="JAVHJO010000004">
    <property type="protein sequence ID" value="KAK6540632.1"/>
    <property type="molecule type" value="Genomic_DNA"/>
</dbReference>
<evidence type="ECO:0000256" key="4">
    <source>
        <dbReference type="ARBA" id="ARBA00022490"/>
    </source>
</evidence>
<dbReference type="Gene3D" id="3.40.109.10">
    <property type="entry name" value="NADH Oxidase"/>
    <property type="match status" value="1"/>
</dbReference>